<evidence type="ECO:0000313" key="1">
    <source>
        <dbReference type="EMBL" id="AQS86529.1"/>
    </source>
</evidence>
<dbReference type="STRING" id="435.A0U92_14170"/>
<dbReference type="KEGG" id="aace:A0U92_14170"/>
<name>A0A1U9KLA9_ACEAC</name>
<dbReference type="EMBL" id="CP014692">
    <property type="protein sequence ID" value="AQS86529.1"/>
    <property type="molecule type" value="Genomic_DNA"/>
</dbReference>
<dbReference type="Proteomes" id="UP000188937">
    <property type="component" value="Chromosome"/>
</dbReference>
<gene>
    <name evidence="1" type="ORF">A0U92_14170</name>
</gene>
<dbReference type="OrthoDB" id="7220436at2"/>
<dbReference type="AlphaFoldDB" id="A0A1U9KLA9"/>
<protein>
    <submittedName>
        <fullName evidence="1">Uncharacterized protein</fullName>
    </submittedName>
</protein>
<organism evidence="1 2">
    <name type="scientific">Acetobacter aceti</name>
    <dbReference type="NCBI Taxonomy" id="435"/>
    <lineage>
        <taxon>Bacteria</taxon>
        <taxon>Pseudomonadati</taxon>
        <taxon>Pseudomonadota</taxon>
        <taxon>Alphaproteobacteria</taxon>
        <taxon>Acetobacterales</taxon>
        <taxon>Acetobacteraceae</taxon>
        <taxon>Acetobacter</taxon>
        <taxon>Acetobacter subgen. Acetobacter</taxon>
    </lineage>
</organism>
<sequence>MIPLTVTTPEASGLWTEKCRRTAFLLDMTGEALSEEGWMQVERPAPENRVFSGRSPKNISFMRNAAEAGQSLRHDSACACCVGRPALVSRLLSLVQERARGQCAFFRHIALVVSADQQGTVTEGLKASSLLENLLSPEMER</sequence>
<evidence type="ECO:0000313" key="2">
    <source>
        <dbReference type="Proteomes" id="UP000188937"/>
    </source>
</evidence>
<accession>A0A1U9KLA9</accession>
<reference evidence="1 2" key="1">
    <citation type="submission" date="2016-03" db="EMBL/GenBank/DDBJ databases">
        <title>Acetic acid bacteria sequencing.</title>
        <authorList>
            <person name="Brandt J."/>
            <person name="Jakob F."/>
            <person name="Vogel R.F."/>
        </authorList>
    </citation>
    <scope>NUCLEOTIDE SEQUENCE [LARGE SCALE GENOMIC DNA]</scope>
    <source>
        <strain evidence="1 2">TMW2.1153</strain>
    </source>
</reference>
<keyword evidence="2" id="KW-1185">Reference proteome</keyword>
<proteinExistence type="predicted"/>